<dbReference type="PANTHER" id="PTHR41930">
    <property type="entry name" value="UPF0200 PROTEIN MJ1399"/>
    <property type="match status" value="1"/>
</dbReference>
<dbReference type="PANTHER" id="PTHR41930:SF1">
    <property type="entry name" value="DEPHOSPHO-COA KINASE"/>
    <property type="match status" value="1"/>
</dbReference>
<comment type="caution">
    <text evidence="1">The sequence shown here is derived from an EMBL/GenBank/DDBJ whole genome shotgun (WGS) entry which is preliminary data.</text>
</comment>
<dbReference type="InterPro" id="IPR027417">
    <property type="entry name" value="P-loop_NTPase"/>
</dbReference>
<protein>
    <recommendedName>
        <fullName evidence="3">Dephospho-CoA kinase</fullName>
    </recommendedName>
</protein>
<dbReference type="AlphaFoldDB" id="A0A1F6NKD7"/>
<dbReference type="EMBL" id="MFQR01000026">
    <property type="protein sequence ID" value="OGH84371.1"/>
    <property type="molecule type" value="Genomic_DNA"/>
</dbReference>
<evidence type="ECO:0000313" key="2">
    <source>
        <dbReference type="Proteomes" id="UP000177803"/>
    </source>
</evidence>
<accession>A0A1F6NKD7</accession>
<proteinExistence type="predicted"/>
<dbReference type="Proteomes" id="UP000177803">
    <property type="component" value="Unassembled WGS sequence"/>
</dbReference>
<sequence>MPTNKIIFGFVGLIASGKGTACAYFKDKHNAGTHRFSTMLRDVLTRLYIEHSREHLQNISSAIRQYFGEESLSKVMVEDVTRDAHQIVAIDGVRRPGDVEFLSKIPGFVLVQISADMAKRYERIVGRGENSDDGSKTFEQFKLDHEKEAELQIADIAKHATEHIDNNGTLEDLYQQLDALIVKYS</sequence>
<dbReference type="Gene3D" id="3.40.50.300">
    <property type="entry name" value="P-loop containing nucleotide triphosphate hydrolases"/>
    <property type="match status" value="1"/>
</dbReference>
<name>A0A1F6NKD7_9BACT</name>
<reference evidence="1 2" key="1">
    <citation type="journal article" date="2016" name="Nat. Commun.">
        <title>Thousands of microbial genomes shed light on interconnected biogeochemical processes in an aquifer system.</title>
        <authorList>
            <person name="Anantharaman K."/>
            <person name="Brown C.T."/>
            <person name="Hug L.A."/>
            <person name="Sharon I."/>
            <person name="Castelle C.J."/>
            <person name="Probst A.J."/>
            <person name="Thomas B.C."/>
            <person name="Singh A."/>
            <person name="Wilkins M.J."/>
            <person name="Karaoz U."/>
            <person name="Brodie E.L."/>
            <person name="Williams K.H."/>
            <person name="Hubbard S.S."/>
            <person name="Banfield J.F."/>
        </authorList>
    </citation>
    <scope>NUCLEOTIDE SEQUENCE [LARGE SCALE GENOMIC DNA]</scope>
</reference>
<gene>
    <name evidence="1" type="ORF">A2261_00705</name>
</gene>
<organism evidence="1 2">
    <name type="scientific">Candidatus Magasanikbacteria bacterium RIFOXYA2_FULL_44_8</name>
    <dbReference type="NCBI Taxonomy" id="1798696"/>
    <lineage>
        <taxon>Bacteria</taxon>
        <taxon>Candidatus Magasanikiibacteriota</taxon>
    </lineage>
</organism>
<evidence type="ECO:0008006" key="3">
    <source>
        <dbReference type="Google" id="ProtNLM"/>
    </source>
</evidence>
<dbReference type="SUPFAM" id="SSF52540">
    <property type="entry name" value="P-loop containing nucleoside triphosphate hydrolases"/>
    <property type="match status" value="1"/>
</dbReference>
<evidence type="ECO:0000313" key="1">
    <source>
        <dbReference type="EMBL" id="OGH84371.1"/>
    </source>
</evidence>